<protein>
    <submittedName>
        <fullName evidence="6">Putative LRR-family protein</fullName>
        <ecNumber evidence="6">2.7.11.1</ecNumber>
    </submittedName>
</protein>
<gene>
    <name evidence="6" type="ORF">Din_035991</name>
</gene>
<dbReference type="Gene3D" id="3.80.10.10">
    <property type="entry name" value="Ribonuclease Inhibitor"/>
    <property type="match status" value="2"/>
</dbReference>
<dbReference type="PANTHER" id="PTHR32093">
    <property type="entry name" value="LEUCINE-RICH REPEAT EXTENSIN-LIKE PROTEIN 3-RELATED"/>
    <property type="match status" value="1"/>
</dbReference>
<feature type="signal peptide" evidence="5">
    <location>
        <begin position="1"/>
        <end position="23"/>
    </location>
</feature>
<keyword evidence="3 5" id="KW-0732">Signal</keyword>
<evidence type="ECO:0000256" key="5">
    <source>
        <dbReference type="SAM" id="SignalP"/>
    </source>
</evidence>
<proteinExistence type="predicted"/>
<dbReference type="InterPro" id="IPR051582">
    <property type="entry name" value="LRR_extensin-like_regulator"/>
</dbReference>
<organism evidence="6">
    <name type="scientific">Davidia involucrata</name>
    <name type="common">Dove tree</name>
    <dbReference type="NCBI Taxonomy" id="16924"/>
    <lineage>
        <taxon>Eukaryota</taxon>
        <taxon>Viridiplantae</taxon>
        <taxon>Streptophyta</taxon>
        <taxon>Embryophyta</taxon>
        <taxon>Tracheophyta</taxon>
        <taxon>Spermatophyta</taxon>
        <taxon>Magnoliopsida</taxon>
        <taxon>eudicotyledons</taxon>
        <taxon>Gunneridae</taxon>
        <taxon>Pentapetalae</taxon>
        <taxon>asterids</taxon>
        <taxon>Cornales</taxon>
        <taxon>Nyssaceae</taxon>
        <taxon>Davidia</taxon>
    </lineage>
</organism>
<dbReference type="SUPFAM" id="SSF52058">
    <property type="entry name" value="L domain-like"/>
    <property type="match status" value="1"/>
</dbReference>
<dbReference type="GO" id="GO:0004674">
    <property type="term" value="F:protein serine/threonine kinase activity"/>
    <property type="evidence" value="ECO:0007669"/>
    <property type="project" value="UniProtKB-EC"/>
</dbReference>
<dbReference type="EC" id="2.7.11.1" evidence="6"/>
<dbReference type="PANTHER" id="PTHR32093:SF118">
    <property type="entry name" value="LEUCINE-RICH REPEAT-CONTAINING N-TERMINAL PLANT-TYPE DOMAIN-CONTAINING PROTEIN"/>
    <property type="match status" value="1"/>
</dbReference>
<reference evidence="6" key="1">
    <citation type="submission" date="2019-08" db="EMBL/GenBank/DDBJ databases">
        <title>Reference gene set and small RNA set construction with multiple tissues from Davidia involucrata Baill.</title>
        <authorList>
            <person name="Yang H."/>
            <person name="Zhou C."/>
            <person name="Li G."/>
            <person name="Wang J."/>
            <person name="Gao P."/>
            <person name="Wang M."/>
            <person name="Wang R."/>
            <person name="Zhao Y."/>
        </authorList>
    </citation>
    <scope>NUCLEOTIDE SEQUENCE</scope>
    <source>
        <tissue evidence="6">Mixed with DoveR01_LX</tissue>
    </source>
</reference>
<dbReference type="EMBL" id="GHES01035991">
    <property type="protein sequence ID" value="MPA66550.1"/>
    <property type="molecule type" value="Transcribed_RNA"/>
</dbReference>
<evidence type="ECO:0000256" key="3">
    <source>
        <dbReference type="ARBA" id="ARBA00022729"/>
    </source>
</evidence>
<comment type="subcellular location">
    <subcellularLocation>
        <location evidence="1">Secreted</location>
    </subcellularLocation>
</comment>
<keyword evidence="6" id="KW-0808">Transferase</keyword>
<dbReference type="AlphaFoldDB" id="A0A5B7BC81"/>
<name>A0A5B7BC81_DAVIN</name>
<keyword evidence="2" id="KW-0964">Secreted</keyword>
<evidence type="ECO:0000256" key="1">
    <source>
        <dbReference type="ARBA" id="ARBA00004613"/>
    </source>
</evidence>
<evidence type="ECO:0000256" key="4">
    <source>
        <dbReference type="ARBA" id="ARBA00022737"/>
    </source>
</evidence>
<keyword evidence="4" id="KW-0677">Repeat</keyword>
<feature type="chain" id="PRO_5023040139" evidence="5">
    <location>
        <begin position="24"/>
        <end position="408"/>
    </location>
</feature>
<sequence>MSSPKLFLLTFFVLHACLLNALAQSPPKLMPRRPPNNPGPLSNRNLVLFITQELKRNITFDPHNYTGTWVGTNYCLFKGYYCDTVPDKNITGLAGIDFSGARFRGNLNLNRFINFLRDVAIFHVNSNNFSGHITPSISKLRYFYELDVSNNGFGGTFPSSVLTATNLTFLDLRFNSYNGPLNRGVFNLDVNILFINNNNFAQTIPSNFGNTKALYITLANNKFTGSIPLSIGRTSKTLIEVLFLGNQLSGCLPYEIGFLNKATVFDVGSNQLTGPIPQSFGCLVKMQLLSLAHNKFYGAIPESLCRLPKAYNFTLSYNYFTQIGPDCRKLLRARRLNVRMNCIMGLPFQRSATECAAFFAKQRSCPRPRTFSIVPCTLPSSSESDVLESEQEIAPAPRTYAALEQPHH</sequence>
<evidence type="ECO:0000256" key="2">
    <source>
        <dbReference type="ARBA" id="ARBA00022525"/>
    </source>
</evidence>
<dbReference type="GO" id="GO:0005576">
    <property type="term" value="C:extracellular region"/>
    <property type="evidence" value="ECO:0007669"/>
    <property type="project" value="UniProtKB-SubCell"/>
</dbReference>
<dbReference type="InterPro" id="IPR032675">
    <property type="entry name" value="LRR_dom_sf"/>
</dbReference>
<accession>A0A5B7BC81</accession>
<evidence type="ECO:0000313" key="6">
    <source>
        <dbReference type="EMBL" id="MPA66550.1"/>
    </source>
</evidence>